<dbReference type="GO" id="GO:0007165">
    <property type="term" value="P:signal transduction"/>
    <property type="evidence" value="ECO:0007669"/>
    <property type="project" value="UniProtKB-KW"/>
</dbReference>
<evidence type="ECO:0000256" key="8">
    <source>
        <dbReference type="SAM" id="Phobius"/>
    </source>
</evidence>
<dbReference type="SMART" id="SM00283">
    <property type="entry name" value="MA"/>
    <property type="match status" value="1"/>
</dbReference>
<dbReference type="OrthoDB" id="2489132at2"/>
<dbReference type="RefSeq" id="WP_149285608.1">
    <property type="nucleotide sequence ID" value="NZ_CP038437.2"/>
</dbReference>
<dbReference type="SUPFAM" id="SSF58104">
    <property type="entry name" value="Methyl-accepting chemotaxis protein (MCP) signaling domain"/>
    <property type="match status" value="1"/>
</dbReference>
<dbReference type="PRINTS" id="PR00260">
    <property type="entry name" value="CHEMTRNSDUCR"/>
</dbReference>
<keyword evidence="11" id="KW-1185">Reference proteome</keyword>
<evidence type="ECO:0000256" key="1">
    <source>
        <dbReference type="ARBA" id="ARBA00004370"/>
    </source>
</evidence>
<keyword evidence="6" id="KW-0175">Coiled coil</keyword>
<comment type="subcellular location">
    <subcellularLocation>
        <location evidence="1">Membrane</location>
    </subcellularLocation>
</comment>
<reference evidence="10" key="1">
    <citation type="submission" date="2021-02" db="EMBL/GenBank/DDBJ databases">
        <title>Strain Y2R2, a novel species of the genus Halomonas.</title>
        <authorList>
            <person name="Huang H."/>
        </authorList>
    </citation>
    <scope>NUCLEOTIDE SEQUENCE</scope>
    <source>
        <strain evidence="10">Y2R2</strain>
    </source>
</reference>
<accession>A0A5C1NGZ8</accession>
<dbReference type="PROSITE" id="PS50111">
    <property type="entry name" value="CHEMOTAXIS_TRANSDUC_2"/>
    <property type="match status" value="1"/>
</dbReference>
<dbReference type="Gene3D" id="1.10.287.950">
    <property type="entry name" value="Methyl-accepting chemotaxis protein"/>
    <property type="match status" value="1"/>
</dbReference>
<protein>
    <submittedName>
        <fullName evidence="10">MCP four helix bundle domain-containing protein</fullName>
    </submittedName>
</protein>
<evidence type="ECO:0000256" key="4">
    <source>
        <dbReference type="ARBA" id="ARBA00029447"/>
    </source>
</evidence>
<feature type="region of interest" description="Disordered" evidence="7">
    <location>
        <begin position="520"/>
        <end position="549"/>
    </location>
</feature>
<dbReference type="GO" id="GO:0004888">
    <property type="term" value="F:transmembrane signaling receptor activity"/>
    <property type="evidence" value="ECO:0007669"/>
    <property type="project" value="InterPro"/>
</dbReference>
<dbReference type="KEGG" id="hbh:E4T21_13705"/>
<dbReference type="GO" id="GO:0006935">
    <property type="term" value="P:chemotaxis"/>
    <property type="evidence" value="ECO:0007669"/>
    <property type="project" value="InterPro"/>
</dbReference>
<proteinExistence type="inferred from homology"/>
<dbReference type="CDD" id="cd19411">
    <property type="entry name" value="MCP2201-like_sensor"/>
    <property type="match status" value="1"/>
</dbReference>
<organism evidence="10 11">
    <name type="scientific">Halomonas binhaiensis</name>
    <dbReference type="NCBI Taxonomy" id="2562282"/>
    <lineage>
        <taxon>Bacteria</taxon>
        <taxon>Pseudomonadati</taxon>
        <taxon>Pseudomonadota</taxon>
        <taxon>Gammaproteobacteria</taxon>
        <taxon>Oceanospirillales</taxon>
        <taxon>Halomonadaceae</taxon>
        <taxon>Halomonas</taxon>
    </lineage>
</organism>
<dbReference type="InterPro" id="IPR047347">
    <property type="entry name" value="YvaQ-like_sensor"/>
</dbReference>
<keyword evidence="3 5" id="KW-0807">Transducer</keyword>
<feature type="coiled-coil region" evidence="6">
    <location>
        <begin position="85"/>
        <end position="112"/>
    </location>
</feature>
<dbReference type="Proteomes" id="UP000324285">
    <property type="component" value="Chromosome"/>
</dbReference>
<feature type="transmembrane region" description="Helical" evidence="8">
    <location>
        <begin position="191"/>
        <end position="210"/>
    </location>
</feature>
<keyword evidence="2" id="KW-0488">Methylation</keyword>
<dbReference type="InterPro" id="IPR024478">
    <property type="entry name" value="HlyB_4HB_MCP"/>
</dbReference>
<keyword evidence="8" id="KW-1133">Transmembrane helix</keyword>
<dbReference type="GO" id="GO:0005886">
    <property type="term" value="C:plasma membrane"/>
    <property type="evidence" value="ECO:0007669"/>
    <property type="project" value="TreeGrafter"/>
</dbReference>
<feature type="domain" description="Methyl-accepting transducer" evidence="9">
    <location>
        <begin position="272"/>
        <end position="501"/>
    </location>
</feature>
<dbReference type="Pfam" id="PF00015">
    <property type="entry name" value="MCPsignal"/>
    <property type="match status" value="1"/>
</dbReference>
<dbReference type="AlphaFoldDB" id="A0A5C1NGZ8"/>
<evidence type="ECO:0000256" key="7">
    <source>
        <dbReference type="SAM" id="MobiDB-lite"/>
    </source>
</evidence>
<keyword evidence="8" id="KW-0812">Transmembrane</keyword>
<dbReference type="Pfam" id="PF12729">
    <property type="entry name" value="4HB_MCP_1"/>
    <property type="match status" value="1"/>
</dbReference>
<comment type="similarity">
    <text evidence="4">Belongs to the methyl-accepting chemotaxis (MCP) protein family.</text>
</comment>
<dbReference type="EMBL" id="CP038437">
    <property type="protein sequence ID" value="QEM82484.1"/>
    <property type="molecule type" value="Genomic_DNA"/>
</dbReference>
<evidence type="ECO:0000256" key="5">
    <source>
        <dbReference type="PROSITE-ProRule" id="PRU00284"/>
    </source>
</evidence>
<evidence type="ECO:0000259" key="9">
    <source>
        <dbReference type="PROSITE" id="PS50111"/>
    </source>
</evidence>
<dbReference type="InterPro" id="IPR004090">
    <property type="entry name" value="Chemotax_Me-accpt_rcpt"/>
</dbReference>
<dbReference type="PANTHER" id="PTHR43531">
    <property type="entry name" value="PROTEIN ICFG"/>
    <property type="match status" value="1"/>
</dbReference>
<evidence type="ECO:0000313" key="11">
    <source>
        <dbReference type="Proteomes" id="UP000324285"/>
    </source>
</evidence>
<evidence type="ECO:0000256" key="6">
    <source>
        <dbReference type="SAM" id="Coils"/>
    </source>
</evidence>
<gene>
    <name evidence="10" type="ORF">E4T21_13705</name>
</gene>
<feature type="transmembrane region" description="Helical" evidence="8">
    <location>
        <begin position="12"/>
        <end position="32"/>
    </location>
</feature>
<evidence type="ECO:0000256" key="3">
    <source>
        <dbReference type="ARBA" id="ARBA00023224"/>
    </source>
</evidence>
<dbReference type="PANTHER" id="PTHR43531:SF14">
    <property type="entry name" value="METHYL-ACCEPTING CHEMOTAXIS PROTEIN I-RELATED"/>
    <property type="match status" value="1"/>
</dbReference>
<keyword evidence="8" id="KW-0472">Membrane</keyword>
<evidence type="ECO:0000256" key="2">
    <source>
        <dbReference type="ARBA" id="ARBA00022481"/>
    </source>
</evidence>
<name>A0A5C1NGZ8_9GAMM</name>
<dbReference type="FunFam" id="1.10.287.950:FF:000001">
    <property type="entry name" value="Methyl-accepting chemotaxis sensory transducer"/>
    <property type="match status" value="1"/>
</dbReference>
<evidence type="ECO:0000313" key="10">
    <source>
        <dbReference type="EMBL" id="QEM82484.1"/>
    </source>
</evidence>
<dbReference type="InterPro" id="IPR004089">
    <property type="entry name" value="MCPsignal_dom"/>
</dbReference>
<dbReference type="InterPro" id="IPR051310">
    <property type="entry name" value="MCP_chemotaxis"/>
</dbReference>
<sequence length="549" mass="58615">MNLSNLSVSTRLAWGFGTLLAMLMLVVAVGILRMGSINSEMTSLISHRIPATELINDTSYRVVDNARVARNMILHNNDHDKEANKDAYDQNLAVINENLNNLALRINNAQDRALFDKVSRTRAAYESYTDNVIALALAHRSSEATALLFSSQYQRQGDYLAALGELRAYQKHLMESDARSTQELNGQTRDAMLAVGFIALLLGVGLTWLITRSIRRQLGGEPRVAVQIARAVAQGDLTHAILVKDGDTGSLIAQLQQMQLGLAKVVGLVRGGVESVTVASMQIAAGSRDLSSRIEMQASSLKDTASAMEQISGTVHQSADVAQQASRLADTASQAACSGGLAVEHVVHRMNEISSVSQRIGEVIGVIDGIAFQTNILALNAAIEAARAGAQGKGFAVVAAEVRTLARNSAEAAREIKQLVEDSANKVDSGSAQVADAGQTMGEIVDQVGRVNQLIGELASAAREQSMDVEQISDAVAQMDRTVQQNASLVEQSASAAIGLEEQAKSLARAVEVFRVPDHYRAGNEPDLTGRDRVDEGTKVEREPAGAVS</sequence>